<accession>A0AA86TBF6</accession>
<protein>
    <submittedName>
        <fullName evidence="1">Uncharacterized protein</fullName>
    </submittedName>
</protein>
<dbReference type="EMBL" id="CAXDID020000567">
    <property type="protein sequence ID" value="CAL6103492.1"/>
    <property type="molecule type" value="Genomic_DNA"/>
</dbReference>
<organism evidence="1">
    <name type="scientific">Hexamita inflata</name>
    <dbReference type="NCBI Taxonomy" id="28002"/>
    <lineage>
        <taxon>Eukaryota</taxon>
        <taxon>Metamonada</taxon>
        <taxon>Diplomonadida</taxon>
        <taxon>Hexamitidae</taxon>
        <taxon>Hexamitinae</taxon>
        <taxon>Hexamita</taxon>
    </lineage>
</organism>
<name>A0AA86TBF6_9EUKA</name>
<evidence type="ECO:0000313" key="3">
    <source>
        <dbReference type="Proteomes" id="UP001642409"/>
    </source>
</evidence>
<dbReference type="AlphaFoldDB" id="A0AA86TBF6"/>
<keyword evidence="3" id="KW-1185">Reference proteome</keyword>
<gene>
    <name evidence="1" type="ORF">HINF_LOCUS1844</name>
    <name evidence="2" type="ORF">HINF_LOCUS72170</name>
</gene>
<proteinExistence type="predicted"/>
<evidence type="ECO:0000313" key="2">
    <source>
        <dbReference type="EMBL" id="CAL6103492.1"/>
    </source>
</evidence>
<dbReference type="EMBL" id="CATOUU010000043">
    <property type="protein sequence ID" value="CAI9914199.1"/>
    <property type="molecule type" value="Genomic_DNA"/>
</dbReference>
<reference evidence="1" key="1">
    <citation type="submission" date="2023-06" db="EMBL/GenBank/DDBJ databases">
        <authorList>
            <person name="Kurt Z."/>
        </authorList>
    </citation>
    <scope>NUCLEOTIDE SEQUENCE</scope>
</reference>
<reference evidence="2 3" key="2">
    <citation type="submission" date="2024-07" db="EMBL/GenBank/DDBJ databases">
        <authorList>
            <person name="Akdeniz Z."/>
        </authorList>
    </citation>
    <scope>NUCLEOTIDE SEQUENCE [LARGE SCALE GENOMIC DNA]</scope>
</reference>
<evidence type="ECO:0000313" key="1">
    <source>
        <dbReference type="EMBL" id="CAI9914199.1"/>
    </source>
</evidence>
<sequence>MSVIRYFGLLHKQLTDSSPSGVCHHLIRLRAIPEMYLKQVPVATKFNGCVQNGIGFDISLIHLLILVIELCSTVSETTRKIARQSAKWIHAVQPQTQIPGGQGCLSPFQRQQRPRAFVEFEILFCLNKDIQNNVQQTFIFLNSSPDVTTPQMKPQKFSGAIRDTVFELAGIRTASDAEAHEAFLKLPKRRNIWLTVSSYYNCMASEAHDYFHGVWSRQFYDDFEELKEAFAAVVAQKHAEKLGVQEIVGHLIQLRPDKNFHKLSLNQFVHHQVYKLAKKQKPAKEAQVTPKLSNVTNSAIANSNLTVDDVLGFFERVSKK</sequence>
<comment type="caution">
    <text evidence="1">The sequence shown here is derived from an EMBL/GenBank/DDBJ whole genome shotgun (WGS) entry which is preliminary data.</text>
</comment>
<dbReference type="Proteomes" id="UP001642409">
    <property type="component" value="Unassembled WGS sequence"/>
</dbReference>